<dbReference type="Proteomes" id="UP000192775">
    <property type="component" value="Plasmid unnamed1"/>
</dbReference>
<proteinExistence type="predicted"/>
<evidence type="ECO:0000313" key="2">
    <source>
        <dbReference type="Proteomes" id="UP000192775"/>
    </source>
</evidence>
<keyword evidence="2" id="KW-1185">Reference proteome</keyword>
<accession>A0A1X9LUD5</accession>
<evidence type="ECO:0000313" key="1">
    <source>
        <dbReference type="EMBL" id="ARJ07621.1"/>
    </source>
</evidence>
<geneLocation type="plasmid" evidence="1">
    <name>unnamed1</name>
</geneLocation>
<protein>
    <submittedName>
        <fullName evidence="1">Uncharacterized protein</fullName>
    </submittedName>
</protein>
<sequence>MTTRTPLVPLILLTVLVGIAAALSVILHSTATEQALQQQPSSVVAAAPATGHVATAALQADDGQDQDGTSTTCAGILALTGSVLLLLIAAIRFRPVHVMSREDHHPPAGSAWYGYDLAVGPGPISLRI</sequence>
<reference evidence="1 2" key="1">
    <citation type="submission" date="2017-04" db="EMBL/GenBank/DDBJ databases">
        <authorList>
            <person name="Afonso C.L."/>
            <person name="Miller P.J."/>
            <person name="Scott M.A."/>
            <person name="Spackman E."/>
            <person name="Goraichik I."/>
            <person name="Dimitrov K.M."/>
            <person name="Suarez D.L."/>
            <person name="Swayne D.E."/>
        </authorList>
    </citation>
    <scope>NUCLEOTIDE SEQUENCE [LARGE SCALE GENOMIC DNA]</scope>
    <source>
        <strain evidence="2">XA(T)</strain>
        <plasmid evidence="2">Plasmid unnamed1</plasmid>
    </source>
</reference>
<keyword evidence="1" id="KW-0614">Plasmid</keyword>
<dbReference type="AlphaFoldDB" id="A0A1X9LUD5"/>
<name>A0A1X9LUD5_9MICO</name>
<gene>
    <name evidence="1" type="ORF">B5808_19780</name>
</gene>
<dbReference type="EMBL" id="CP020716">
    <property type="protein sequence ID" value="ARJ07621.1"/>
    <property type="molecule type" value="Genomic_DNA"/>
</dbReference>
<dbReference type="KEGG" id="cphy:B5808_19780"/>
<organism evidence="1 2">
    <name type="scientific">Cnuibacter physcomitrellae</name>
    <dbReference type="NCBI Taxonomy" id="1619308"/>
    <lineage>
        <taxon>Bacteria</taxon>
        <taxon>Bacillati</taxon>
        <taxon>Actinomycetota</taxon>
        <taxon>Actinomycetes</taxon>
        <taxon>Micrococcales</taxon>
        <taxon>Microbacteriaceae</taxon>
        <taxon>Cnuibacter</taxon>
    </lineage>
</organism>
<dbReference type="RefSeq" id="WP_085021756.1">
    <property type="nucleotide sequence ID" value="NZ_BMHD01000003.1"/>
</dbReference>